<dbReference type="Pfam" id="PF08448">
    <property type="entry name" value="PAS_4"/>
    <property type="match status" value="1"/>
</dbReference>
<dbReference type="SUPFAM" id="SSF55785">
    <property type="entry name" value="PYP-like sensor domain (PAS domain)"/>
    <property type="match status" value="1"/>
</dbReference>
<name>A0A3N6N5P6_9CYAN</name>
<dbReference type="InterPro" id="IPR035965">
    <property type="entry name" value="PAS-like_dom_sf"/>
</dbReference>
<gene>
    <name evidence="2" type="ORF">D5R40_35050</name>
</gene>
<dbReference type="Proteomes" id="UP000269154">
    <property type="component" value="Unassembled WGS sequence"/>
</dbReference>
<evidence type="ECO:0000259" key="1">
    <source>
        <dbReference type="Pfam" id="PF08448"/>
    </source>
</evidence>
<evidence type="ECO:0000313" key="2">
    <source>
        <dbReference type="EMBL" id="RQH11349.1"/>
    </source>
</evidence>
<dbReference type="Gene3D" id="3.30.450.20">
    <property type="entry name" value="PAS domain"/>
    <property type="match status" value="1"/>
</dbReference>
<dbReference type="InterPro" id="IPR000014">
    <property type="entry name" value="PAS"/>
</dbReference>
<feature type="domain" description="PAS fold-4" evidence="1">
    <location>
        <begin position="16"/>
        <end position="122"/>
    </location>
</feature>
<dbReference type="InterPro" id="IPR013656">
    <property type="entry name" value="PAS_4"/>
</dbReference>
<proteinExistence type="predicted"/>
<reference evidence="2 3" key="1">
    <citation type="journal article" date="2018" name="ACS Chem. Biol.">
        <title>Ketoreductase domain dysfunction expands chemodiversity: malyngamide biosynthesis in the cyanobacterium Okeania hirsuta.</title>
        <authorList>
            <person name="Moss N.A."/>
            <person name="Leao T."/>
            <person name="Rankin M."/>
            <person name="McCullough T.M."/>
            <person name="Qu P."/>
            <person name="Korobeynikov A."/>
            <person name="Smith J.L."/>
            <person name="Gerwick L."/>
            <person name="Gerwick W.H."/>
        </authorList>
    </citation>
    <scope>NUCLEOTIDE SEQUENCE [LARGE SCALE GENOMIC DNA]</scope>
    <source>
        <strain evidence="2 3">PAB10Feb10-1</strain>
    </source>
</reference>
<keyword evidence="3" id="KW-1185">Reference proteome</keyword>
<comment type="caution">
    <text evidence="2">The sequence shown here is derived from an EMBL/GenBank/DDBJ whole genome shotgun (WGS) entry which is preliminary data.</text>
</comment>
<organism evidence="2 3">
    <name type="scientific">Okeania hirsuta</name>
    <dbReference type="NCBI Taxonomy" id="1458930"/>
    <lineage>
        <taxon>Bacteria</taxon>
        <taxon>Bacillati</taxon>
        <taxon>Cyanobacteriota</taxon>
        <taxon>Cyanophyceae</taxon>
        <taxon>Oscillatoriophycideae</taxon>
        <taxon>Oscillatoriales</taxon>
        <taxon>Microcoleaceae</taxon>
        <taxon>Okeania</taxon>
    </lineage>
</organism>
<dbReference type="AlphaFoldDB" id="A0A3N6N5P6"/>
<protein>
    <submittedName>
        <fullName evidence="2">PAS domain-containing protein</fullName>
    </submittedName>
</protein>
<sequence length="132" mass="15402">MKAELLQREKLLQLVLNNIPSYVFWKDRDSVYMGCNQNFATSAGFKYPEDLIGKTDFDMAWSREQSLFFRKIDKAVMDSGKAQINYEEPQTINDGSTRWLRTSKIPLFNVHGKVIGILGAYRRYYRLCFRAG</sequence>
<accession>A0A3N6N5P6</accession>
<dbReference type="OrthoDB" id="9814202at2"/>
<dbReference type="CDD" id="cd00130">
    <property type="entry name" value="PAS"/>
    <property type="match status" value="1"/>
</dbReference>
<dbReference type="NCBIfam" id="TIGR00229">
    <property type="entry name" value="sensory_box"/>
    <property type="match status" value="1"/>
</dbReference>
<dbReference type="EMBL" id="RCBY01000695">
    <property type="protein sequence ID" value="RQH11349.1"/>
    <property type="molecule type" value="Genomic_DNA"/>
</dbReference>
<evidence type="ECO:0000313" key="3">
    <source>
        <dbReference type="Proteomes" id="UP000269154"/>
    </source>
</evidence>
<dbReference type="RefSeq" id="WP_124155938.1">
    <property type="nucleotide sequence ID" value="NZ_CAWOLW010000662.1"/>
</dbReference>